<organism evidence="2 3">
    <name type="scientific">Paraburkholderia bengalensis</name>
    <dbReference type="NCBI Taxonomy" id="2747562"/>
    <lineage>
        <taxon>Bacteria</taxon>
        <taxon>Pseudomonadati</taxon>
        <taxon>Pseudomonadota</taxon>
        <taxon>Betaproteobacteria</taxon>
        <taxon>Burkholderiales</taxon>
        <taxon>Burkholderiaceae</taxon>
        <taxon>Paraburkholderia</taxon>
    </lineage>
</organism>
<feature type="region of interest" description="Disordered" evidence="1">
    <location>
        <begin position="248"/>
        <end position="269"/>
    </location>
</feature>
<keyword evidence="3" id="KW-1185">Reference proteome</keyword>
<dbReference type="RefSeq" id="WP_336597025.1">
    <property type="nucleotide sequence ID" value="NZ_JACFYJ010000005.1"/>
</dbReference>
<reference evidence="2 3" key="1">
    <citation type="journal article" date="2022" name="Arch. Microbiol.">
        <title>Paraburkholderia bengalensis sp. nov. isolated from roots of Oryza sativa, IR64.</title>
        <authorList>
            <person name="Nag P."/>
            <person name="Mondal N."/>
            <person name="Sarkar J."/>
            <person name="Das S."/>
        </authorList>
    </citation>
    <scope>NUCLEOTIDE SEQUENCE [LARGE SCALE GENOMIC DNA]</scope>
    <source>
        <strain evidence="2 3">IR64_4_BI</strain>
    </source>
</reference>
<protein>
    <submittedName>
        <fullName evidence="2">Uncharacterized protein</fullName>
    </submittedName>
</protein>
<evidence type="ECO:0000313" key="3">
    <source>
        <dbReference type="Proteomes" id="UP001386437"/>
    </source>
</evidence>
<dbReference type="EMBL" id="JACFYJ010000005">
    <property type="protein sequence ID" value="MEI5996607.1"/>
    <property type="molecule type" value="Genomic_DNA"/>
</dbReference>
<evidence type="ECO:0000256" key="1">
    <source>
        <dbReference type="SAM" id="MobiDB-lite"/>
    </source>
</evidence>
<comment type="caution">
    <text evidence="2">The sequence shown here is derived from an EMBL/GenBank/DDBJ whole genome shotgun (WGS) entry which is preliminary data.</text>
</comment>
<proteinExistence type="predicted"/>
<evidence type="ECO:0000313" key="2">
    <source>
        <dbReference type="EMBL" id="MEI5996607.1"/>
    </source>
</evidence>
<gene>
    <name evidence="2" type="ORF">H3V53_05125</name>
</gene>
<accession>A0ABU8IME8</accession>
<sequence>MAALAPAGATVREHLPQTLTLVPQAPSQPAEQPSPIDHVLRQNGLEPGSKKAQIVAAWLEKVHTDPAIKRAVPGGPDALHRILSDANTRDSLMTNGLARLSPADRLRYLKVYTRILDEQVPVNCFGVSDMGEVMDRITLGAMAQGEIEEYLGLLYKVIVKSASSSALPTPTQRQYEKAQGILTRALVNELAGDSNNIERYRYLALHPESATPADMCWVTRVTLHAVLSMPDPYRDFIVLPAMTKDSEIIPSRGKKTDSDFRRPPPTQTP</sequence>
<name>A0ABU8IME8_9BURK</name>
<dbReference type="Proteomes" id="UP001386437">
    <property type="component" value="Unassembled WGS sequence"/>
</dbReference>